<evidence type="ECO:0000259" key="8">
    <source>
        <dbReference type="Pfam" id="PF10502"/>
    </source>
</evidence>
<dbReference type="AlphaFoldDB" id="C9L8N1"/>
<keyword evidence="7" id="KW-0645">Protease</keyword>
<protein>
    <recommendedName>
        <fullName evidence="4 7">Signal peptidase I</fullName>
        <ecNumber evidence="4 7">3.4.21.89</ecNumber>
    </recommendedName>
</protein>
<dbReference type="Pfam" id="PF10502">
    <property type="entry name" value="Peptidase_S26"/>
    <property type="match status" value="1"/>
</dbReference>
<keyword evidence="7" id="KW-1133">Transmembrane helix</keyword>
<dbReference type="HOGENOM" id="CLU_028723_5_3_9"/>
<evidence type="ECO:0000313" key="9">
    <source>
        <dbReference type="EMBL" id="EEX21723.1"/>
    </source>
</evidence>
<keyword evidence="7" id="KW-0812">Transmembrane</keyword>
<dbReference type="EC" id="3.4.21.89" evidence="4 7"/>
<dbReference type="GO" id="GO:0009003">
    <property type="term" value="F:signal peptidase activity"/>
    <property type="evidence" value="ECO:0007669"/>
    <property type="project" value="UniProtKB-EC"/>
</dbReference>
<evidence type="ECO:0000256" key="1">
    <source>
        <dbReference type="ARBA" id="ARBA00000677"/>
    </source>
</evidence>
<dbReference type="GO" id="GO:0005886">
    <property type="term" value="C:plasma membrane"/>
    <property type="evidence" value="ECO:0007669"/>
    <property type="project" value="UniProtKB-SubCell"/>
</dbReference>
<dbReference type="SUPFAM" id="SSF51306">
    <property type="entry name" value="LexA/Signal peptidase"/>
    <property type="match status" value="1"/>
</dbReference>
<name>C9L8N1_BLAHA</name>
<evidence type="ECO:0000256" key="4">
    <source>
        <dbReference type="ARBA" id="ARBA00013208"/>
    </source>
</evidence>
<dbReference type="InterPro" id="IPR000223">
    <property type="entry name" value="Pept_S26A_signal_pept_1"/>
</dbReference>
<dbReference type="InterPro" id="IPR036286">
    <property type="entry name" value="LexA/Signal_pep-like_sf"/>
</dbReference>
<dbReference type="eggNOG" id="COG0681">
    <property type="taxonomic scope" value="Bacteria"/>
</dbReference>
<comment type="catalytic activity">
    <reaction evidence="1 7">
        <text>Cleavage of hydrophobic, N-terminal signal or leader sequences from secreted and periplasmic proteins.</text>
        <dbReference type="EC" id="3.4.21.89"/>
    </reaction>
</comment>
<feature type="active site" evidence="6">
    <location>
        <position position="104"/>
    </location>
</feature>
<evidence type="ECO:0000256" key="2">
    <source>
        <dbReference type="ARBA" id="ARBA00004401"/>
    </source>
</evidence>
<dbReference type="PROSITE" id="PS00760">
    <property type="entry name" value="SPASE_I_2"/>
    <property type="match status" value="1"/>
</dbReference>
<comment type="similarity">
    <text evidence="3 7">Belongs to the peptidase S26 family.</text>
</comment>
<keyword evidence="7" id="KW-0472">Membrane</keyword>
<keyword evidence="10" id="KW-1185">Reference proteome</keyword>
<evidence type="ECO:0000256" key="7">
    <source>
        <dbReference type="RuleBase" id="RU362042"/>
    </source>
</evidence>
<comment type="caution">
    <text evidence="9">The sequence shown here is derived from an EMBL/GenBank/DDBJ whole genome shotgun (WGS) entry which is preliminary data.</text>
</comment>
<dbReference type="STRING" id="537007.BLAHAN_05753"/>
<evidence type="ECO:0000256" key="3">
    <source>
        <dbReference type="ARBA" id="ARBA00009370"/>
    </source>
</evidence>
<accession>C9L8N1</accession>
<dbReference type="InterPro" id="IPR019758">
    <property type="entry name" value="Pept_S26A_signal_pept_1_CS"/>
</dbReference>
<dbReference type="InterPro" id="IPR019757">
    <property type="entry name" value="Pept_S26A_signal_pept_1_Lys-AS"/>
</dbReference>
<sequence length="199" mass="22993">MKKKKSRKKREQQREMALEFIKSKRGRTVFSWVFQVAVVLAVAAVVSIFFFQSIRMQESSMEPTLRTGETFFINKLAYKLTGPKREDMIAFTKDGKDNAAIHIKRVIGLPGETIQIQNGEVYIDGKKYKEKMKVDKMTNPGLADEGVTLKNDEYFVLGDNRNNSEDSRFAEVKKVKKKYIEGKLWFRVAPVNKMGFIKH</sequence>
<dbReference type="CDD" id="cd06530">
    <property type="entry name" value="S26_SPase_I"/>
    <property type="match status" value="1"/>
</dbReference>
<dbReference type="Proteomes" id="UP000003755">
    <property type="component" value="Unassembled WGS sequence"/>
</dbReference>
<dbReference type="GO" id="GO:0004252">
    <property type="term" value="F:serine-type endopeptidase activity"/>
    <property type="evidence" value="ECO:0007669"/>
    <property type="project" value="InterPro"/>
</dbReference>
<dbReference type="InterPro" id="IPR019533">
    <property type="entry name" value="Peptidase_S26"/>
</dbReference>
<feature type="domain" description="Peptidase S26" evidence="8">
    <location>
        <begin position="31"/>
        <end position="187"/>
    </location>
</feature>
<dbReference type="PANTHER" id="PTHR43390">
    <property type="entry name" value="SIGNAL PEPTIDASE I"/>
    <property type="match status" value="1"/>
</dbReference>
<evidence type="ECO:0000313" key="10">
    <source>
        <dbReference type="Proteomes" id="UP000003755"/>
    </source>
</evidence>
<dbReference type="RefSeq" id="WP_003021352.1">
    <property type="nucleotide sequence ID" value="NZ_CP022413.2"/>
</dbReference>
<feature type="transmembrane region" description="Helical" evidence="7">
    <location>
        <begin position="29"/>
        <end position="51"/>
    </location>
</feature>
<gene>
    <name evidence="9" type="primary">lepB</name>
    <name evidence="9" type="ORF">BLAHAN_05753</name>
</gene>
<organism evidence="9 10">
    <name type="scientific">Blautia hansenii DSM 20583</name>
    <dbReference type="NCBI Taxonomy" id="537007"/>
    <lineage>
        <taxon>Bacteria</taxon>
        <taxon>Bacillati</taxon>
        <taxon>Bacillota</taxon>
        <taxon>Clostridia</taxon>
        <taxon>Lachnospirales</taxon>
        <taxon>Lachnospiraceae</taxon>
        <taxon>Blautia</taxon>
    </lineage>
</organism>
<keyword evidence="5 7" id="KW-0378">Hydrolase</keyword>
<evidence type="ECO:0000256" key="5">
    <source>
        <dbReference type="ARBA" id="ARBA00022801"/>
    </source>
</evidence>
<dbReference type="EMBL" id="ABYU02000017">
    <property type="protein sequence ID" value="EEX21723.1"/>
    <property type="molecule type" value="Genomic_DNA"/>
</dbReference>
<proteinExistence type="inferred from homology"/>
<dbReference type="PROSITE" id="PS00761">
    <property type="entry name" value="SPASE_I_3"/>
    <property type="match status" value="1"/>
</dbReference>
<dbReference type="PANTHER" id="PTHR43390:SF1">
    <property type="entry name" value="CHLOROPLAST PROCESSING PEPTIDASE"/>
    <property type="match status" value="1"/>
</dbReference>
<dbReference type="Gene3D" id="2.10.109.10">
    <property type="entry name" value="Umud Fragment, subunit A"/>
    <property type="match status" value="1"/>
</dbReference>
<feature type="active site" evidence="6">
    <location>
        <position position="60"/>
    </location>
</feature>
<dbReference type="GO" id="GO:0006465">
    <property type="term" value="P:signal peptide processing"/>
    <property type="evidence" value="ECO:0007669"/>
    <property type="project" value="InterPro"/>
</dbReference>
<dbReference type="NCBIfam" id="TIGR02227">
    <property type="entry name" value="sigpep_I_bact"/>
    <property type="match status" value="1"/>
</dbReference>
<dbReference type="KEGG" id="bhan:CGC63_08055"/>
<dbReference type="PRINTS" id="PR00727">
    <property type="entry name" value="LEADERPTASE"/>
</dbReference>
<comment type="subcellular location">
    <subcellularLocation>
        <location evidence="2">Cell membrane</location>
        <topology evidence="2">Single-pass type II membrane protein</topology>
    </subcellularLocation>
    <subcellularLocation>
        <location evidence="7">Membrane</location>
        <topology evidence="7">Single-pass type II membrane protein</topology>
    </subcellularLocation>
</comment>
<evidence type="ECO:0000256" key="6">
    <source>
        <dbReference type="PIRSR" id="PIRSR600223-1"/>
    </source>
</evidence>
<reference evidence="9" key="1">
    <citation type="submission" date="2009-09" db="EMBL/GenBank/DDBJ databases">
        <authorList>
            <person name="Weinstock G."/>
            <person name="Sodergren E."/>
            <person name="Clifton S."/>
            <person name="Fulton L."/>
            <person name="Fulton B."/>
            <person name="Courtney L."/>
            <person name="Fronick C."/>
            <person name="Harrison M."/>
            <person name="Strong C."/>
            <person name="Farmer C."/>
            <person name="Delahaunty K."/>
            <person name="Markovic C."/>
            <person name="Hall O."/>
            <person name="Minx P."/>
            <person name="Tomlinson C."/>
            <person name="Mitreva M."/>
            <person name="Nelson J."/>
            <person name="Hou S."/>
            <person name="Wollam A."/>
            <person name="Pepin K.H."/>
            <person name="Johnson M."/>
            <person name="Bhonagiri V."/>
            <person name="Nash W.E."/>
            <person name="Warren W."/>
            <person name="Chinwalla A."/>
            <person name="Mardis E.R."/>
            <person name="Wilson R.K."/>
        </authorList>
    </citation>
    <scope>NUCLEOTIDE SEQUENCE [LARGE SCALE GENOMIC DNA]</scope>
    <source>
        <strain evidence="9">DSM 20583</strain>
    </source>
</reference>